<dbReference type="Proteomes" id="UP000236893">
    <property type="component" value="Unassembled WGS sequence"/>
</dbReference>
<evidence type="ECO:0000313" key="1">
    <source>
        <dbReference type="EMBL" id="POY35599.1"/>
    </source>
</evidence>
<dbReference type="RefSeq" id="WP_103789873.1">
    <property type="nucleotide sequence ID" value="NZ_PQVF01000010.1"/>
</dbReference>
<dbReference type="EMBL" id="PQVF01000010">
    <property type="protein sequence ID" value="POY35599.1"/>
    <property type="molecule type" value="Genomic_DNA"/>
</dbReference>
<gene>
    <name evidence="1" type="ORF">C3K47_14480</name>
</gene>
<organism evidence="1 2">
    <name type="scientific">Solitalea longa</name>
    <dbReference type="NCBI Taxonomy" id="2079460"/>
    <lineage>
        <taxon>Bacteria</taxon>
        <taxon>Pseudomonadati</taxon>
        <taxon>Bacteroidota</taxon>
        <taxon>Sphingobacteriia</taxon>
        <taxon>Sphingobacteriales</taxon>
        <taxon>Sphingobacteriaceae</taxon>
        <taxon>Solitalea</taxon>
    </lineage>
</organism>
<evidence type="ECO:0000313" key="2">
    <source>
        <dbReference type="Proteomes" id="UP000236893"/>
    </source>
</evidence>
<keyword evidence="2" id="KW-1185">Reference proteome</keyword>
<dbReference type="OrthoDB" id="676614at2"/>
<name>A0A2S4ZZW0_9SPHI</name>
<sequence>MNKKVLKVSFDFDFTLIGISAPTRDYRFCWFLNKELSFNLTKTDDIILMNKQNEEIYFSRYHQHFEEGEQDFYLITNKGTEGYLIPERKEIDFFLLIQNLNYQNEKDALIAKINKISITQTAFFVDANKLKSKENLLF</sequence>
<accession>A0A2S4ZZW0</accession>
<comment type="caution">
    <text evidence="1">The sequence shown here is derived from an EMBL/GenBank/DDBJ whole genome shotgun (WGS) entry which is preliminary data.</text>
</comment>
<dbReference type="NCBIfam" id="NF033205">
    <property type="entry name" value="IPExxxVDY"/>
    <property type="match status" value="1"/>
</dbReference>
<reference evidence="1 2" key="1">
    <citation type="submission" date="2018-01" db="EMBL/GenBank/DDBJ databases">
        <authorList>
            <person name="Gaut B.S."/>
            <person name="Morton B.R."/>
            <person name="Clegg M.T."/>
            <person name="Duvall M.R."/>
        </authorList>
    </citation>
    <scope>NUCLEOTIDE SEQUENCE [LARGE SCALE GENOMIC DNA]</scope>
    <source>
        <strain evidence="1 2">HR-AV</strain>
    </source>
</reference>
<dbReference type="InterPro" id="IPR047690">
    <property type="entry name" value="IPExxxVDY_fam"/>
</dbReference>
<dbReference type="AlphaFoldDB" id="A0A2S4ZZW0"/>
<proteinExistence type="predicted"/>
<protein>
    <submittedName>
        <fullName evidence="1">IPExxxVDY family protein</fullName>
    </submittedName>
</protein>